<organism evidence="7 8">
    <name type="scientific">Hondaea fermentalgiana</name>
    <dbReference type="NCBI Taxonomy" id="2315210"/>
    <lineage>
        <taxon>Eukaryota</taxon>
        <taxon>Sar</taxon>
        <taxon>Stramenopiles</taxon>
        <taxon>Bigyra</taxon>
        <taxon>Labyrinthulomycetes</taxon>
        <taxon>Thraustochytrida</taxon>
        <taxon>Thraustochytriidae</taxon>
        <taxon>Hondaea</taxon>
    </lineage>
</organism>
<sequence>MGINARHAKAFARVNATVIAVGAVAHAVASPAMAVAARGDMRKLAAGDWLSLYASSLVKTAAFVVLITTTGELAVVAPFLADNQNGIAGTNTSFARGVDGYLPALAQALRWWLVFVLKSFIFEVIFDFLHYWGHRLSHEFPRLYRFHRSHHKFLHPNPLATYQQHPYDIVFTNLVPNVVAVLLLRNVLGLTFGGFDYTLLMCYKVFVEIAGHAGVESTATSFPQCAPLPQALGIELRTYDHDLHHSFPGMACNFSKRFTLWDRLFGTYKIKPV</sequence>
<dbReference type="OrthoDB" id="6354873at2759"/>
<evidence type="ECO:0000313" key="7">
    <source>
        <dbReference type="EMBL" id="GBG30112.1"/>
    </source>
</evidence>
<evidence type="ECO:0000259" key="6">
    <source>
        <dbReference type="Pfam" id="PF04116"/>
    </source>
</evidence>
<dbReference type="InterPro" id="IPR050307">
    <property type="entry name" value="Sterol_Desaturase_Related"/>
</dbReference>
<reference evidence="7 8" key="1">
    <citation type="submission" date="2017-12" db="EMBL/GenBank/DDBJ databases">
        <title>Sequencing, de novo assembly and annotation of complete genome of a new Thraustochytrid species, strain FCC1311.</title>
        <authorList>
            <person name="Sedici K."/>
            <person name="Godart F."/>
            <person name="Aiese Cigliano R."/>
            <person name="Sanseverino W."/>
            <person name="Barakat M."/>
            <person name="Ortet P."/>
            <person name="Marechal E."/>
            <person name="Cagnac O."/>
            <person name="Amato A."/>
        </authorList>
    </citation>
    <scope>NUCLEOTIDE SEQUENCE [LARGE SCALE GENOMIC DNA]</scope>
</reference>
<gene>
    <name evidence="7" type="ORF">FCC1311_063322</name>
</gene>
<dbReference type="Proteomes" id="UP000241890">
    <property type="component" value="Unassembled WGS sequence"/>
</dbReference>
<keyword evidence="8" id="KW-1185">Reference proteome</keyword>
<comment type="caution">
    <text evidence="7">The sequence shown here is derived from an EMBL/GenBank/DDBJ whole genome shotgun (WGS) entry which is preliminary data.</text>
</comment>
<keyword evidence="4 5" id="KW-0472">Membrane</keyword>
<evidence type="ECO:0000256" key="1">
    <source>
        <dbReference type="ARBA" id="ARBA00004370"/>
    </source>
</evidence>
<dbReference type="GO" id="GO:0016491">
    <property type="term" value="F:oxidoreductase activity"/>
    <property type="evidence" value="ECO:0007669"/>
    <property type="project" value="InterPro"/>
</dbReference>
<dbReference type="PANTHER" id="PTHR11863">
    <property type="entry name" value="STEROL DESATURASE"/>
    <property type="match status" value="1"/>
</dbReference>
<dbReference type="InParanoid" id="A0A2R5GGV0"/>
<keyword evidence="3 5" id="KW-1133">Transmembrane helix</keyword>
<dbReference type="GO" id="GO:0016020">
    <property type="term" value="C:membrane"/>
    <property type="evidence" value="ECO:0007669"/>
    <property type="project" value="UniProtKB-SubCell"/>
</dbReference>
<name>A0A2R5GGV0_9STRA</name>
<dbReference type="AlphaFoldDB" id="A0A2R5GGV0"/>
<dbReference type="EMBL" id="BEYU01000071">
    <property type="protein sequence ID" value="GBG30112.1"/>
    <property type="molecule type" value="Genomic_DNA"/>
</dbReference>
<feature type="transmembrane region" description="Helical" evidence="5">
    <location>
        <begin position="111"/>
        <end position="132"/>
    </location>
</feature>
<proteinExistence type="predicted"/>
<evidence type="ECO:0000313" key="8">
    <source>
        <dbReference type="Proteomes" id="UP000241890"/>
    </source>
</evidence>
<evidence type="ECO:0000256" key="5">
    <source>
        <dbReference type="SAM" id="Phobius"/>
    </source>
</evidence>
<protein>
    <submittedName>
        <fullName evidence="7">Cholesterol 25-hydroxylase</fullName>
    </submittedName>
</protein>
<feature type="domain" description="Fatty acid hydroxylase" evidence="6">
    <location>
        <begin position="122"/>
        <end position="267"/>
    </location>
</feature>
<feature type="transmembrane region" description="Helical" evidence="5">
    <location>
        <begin position="16"/>
        <end position="37"/>
    </location>
</feature>
<evidence type="ECO:0000256" key="4">
    <source>
        <dbReference type="ARBA" id="ARBA00023136"/>
    </source>
</evidence>
<accession>A0A2R5GGV0</accession>
<keyword evidence="2 5" id="KW-0812">Transmembrane</keyword>
<evidence type="ECO:0000256" key="3">
    <source>
        <dbReference type="ARBA" id="ARBA00022989"/>
    </source>
</evidence>
<dbReference type="InterPro" id="IPR006694">
    <property type="entry name" value="Fatty_acid_hydroxylase"/>
</dbReference>
<dbReference type="Pfam" id="PF04116">
    <property type="entry name" value="FA_hydroxylase"/>
    <property type="match status" value="1"/>
</dbReference>
<comment type="subcellular location">
    <subcellularLocation>
        <location evidence="1">Membrane</location>
    </subcellularLocation>
</comment>
<evidence type="ECO:0000256" key="2">
    <source>
        <dbReference type="ARBA" id="ARBA00022692"/>
    </source>
</evidence>
<dbReference type="GO" id="GO:0005506">
    <property type="term" value="F:iron ion binding"/>
    <property type="evidence" value="ECO:0007669"/>
    <property type="project" value="InterPro"/>
</dbReference>
<dbReference type="GO" id="GO:0008610">
    <property type="term" value="P:lipid biosynthetic process"/>
    <property type="evidence" value="ECO:0007669"/>
    <property type="project" value="InterPro"/>
</dbReference>
<feature type="transmembrane region" description="Helical" evidence="5">
    <location>
        <begin position="49"/>
        <end position="69"/>
    </location>
</feature>